<evidence type="ECO:0000313" key="1">
    <source>
        <dbReference type="EMBL" id="EAQ81763.1"/>
    </source>
</evidence>
<protein>
    <submittedName>
        <fullName evidence="1">Uncharacterized protein</fullName>
    </submittedName>
</protein>
<accession>A3ZN71</accession>
<gene>
    <name evidence="1" type="ORF">DSM3645_16465</name>
</gene>
<comment type="caution">
    <text evidence="1">The sequence shown here is derived from an EMBL/GenBank/DDBJ whole genome shotgun (WGS) entry which is preliminary data.</text>
</comment>
<dbReference type="Proteomes" id="UP000004358">
    <property type="component" value="Unassembled WGS sequence"/>
</dbReference>
<name>A3ZN71_9BACT</name>
<reference evidence="1 2" key="1">
    <citation type="submission" date="2006-02" db="EMBL/GenBank/DDBJ databases">
        <authorList>
            <person name="Amann R."/>
            <person name="Ferriera S."/>
            <person name="Johnson J."/>
            <person name="Kravitz S."/>
            <person name="Halpern A."/>
            <person name="Remington K."/>
            <person name="Beeson K."/>
            <person name="Tran B."/>
            <person name="Rogers Y.-H."/>
            <person name="Friedman R."/>
            <person name="Venter J.C."/>
        </authorList>
    </citation>
    <scope>NUCLEOTIDE SEQUENCE [LARGE SCALE GENOMIC DNA]</scope>
    <source>
        <strain evidence="1 2">DSM 3645</strain>
    </source>
</reference>
<dbReference type="HOGENOM" id="CLU_2951058_0_0_0"/>
<dbReference type="EMBL" id="AANZ01000003">
    <property type="protein sequence ID" value="EAQ81763.1"/>
    <property type="molecule type" value="Genomic_DNA"/>
</dbReference>
<proteinExistence type="predicted"/>
<dbReference type="STRING" id="314230.DSM3645_16465"/>
<organism evidence="1 2">
    <name type="scientific">Blastopirellula marina DSM 3645</name>
    <dbReference type="NCBI Taxonomy" id="314230"/>
    <lineage>
        <taxon>Bacteria</taxon>
        <taxon>Pseudomonadati</taxon>
        <taxon>Planctomycetota</taxon>
        <taxon>Planctomycetia</taxon>
        <taxon>Pirellulales</taxon>
        <taxon>Pirellulaceae</taxon>
        <taxon>Blastopirellula</taxon>
    </lineage>
</organism>
<dbReference type="AlphaFoldDB" id="A3ZN71"/>
<evidence type="ECO:0000313" key="2">
    <source>
        <dbReference type="Proteomes" id="UP000004358"/>
    </source>
</evidence>
<sequence length="59" mass="6296">MVILPAAESSLPEGEPAVTSTWVNREGKLFGLDIYFNSGFDAPSIVTLSEDCRAFAGFA</sequence>